<keyword evidence="2" id="KW-1185">Reference proteome</keyword>
<proteinExistence type="predicted"/>
<reference evidence="1 2" key="1">
    <citation type="submission" date="2020-12" db="EMBL/GenBank/DDBJ databases">
        <authorList>
            <person name="Mcmullen J.G."/>
        </authorList>
    </citation>
    <scope>NUCLEOTIDE SEQUENCE [LARGE SCALE GENOMIC DNA]</scope>
    <source>
        <strain evidence="1 2">JGM97</strain>
    </source>
</reference>
<sequence>MLSMNPDDVVPCRHCRGWAVGRVKRPRPGHQAGRLAADLVMNDDPVVDPTSCRYARRVNGPGLDAPGMM</sequence>
<comment type="caution">
    <text evidence="1">The sequence shown here is derived from an EMBL/GenBank/DDBJ whole genome shotgun (WGS) entry which is preliminary data.</text>
</comment>
<gene>
    <name evidence="1" type="ORF">JK232_07320</name>
</gene>
<evidence type="ECO:0000313" key="1">
    <source>
        <dbReference type="EMBL" id="MBS0968701.1"/>
    </source>
</evidence>
<name>A0ABS5JFP8_9GAMM</name>
<protein>
    <submittedName>
        <fullName evidence="1">Uncharacterized protein</fullName>
    </submittedName>
</protein>
<evidence type="ECO:0000313" key="2">
    <source>
        <dbReference type="Proteomes" id="UP000680634"/>
    </source>
</evidence>
<dbReference type="EMBL" id="JAERKB010000004">
    <property type="protein sequence ID" value="MBS0968701.1"/>
    <property type="molecule type" value="Genomic_DNA"/>
</dbReference>
<accession>A0ABS5JFP8</accession>
<dbReference type="RefSeq" id="WP_072928073.1">
    <property type="nucleotide sequence ID" value="NZ_FQXW01000004.1"/>
</dbReference>
<organism evidence="1 2">
    <name type="scientific">Nissabacter archeti</name>
    <dbReference type="NCBI Taxonomy" id="1917880"/>
    <lineage>
        <taxon>Bacteria</taxon>
        <taxon>Pseudomonadati</taxon>
        <taxon>Pseudomonadota</taxon>
        <taxon>Gammaproteobacteria</taxon>
        <taxon>Enterobacterales</taxon>
        <taxon>Yersiniaceae</taxon>
        <taxon>Nissabacter</taxon>
    </lineage>
</organism>
<reference evidence="2" key="2">
    <citation type="submission" date="2023-07" db="EMBL/GenBank/DDBJ databases">
        <title>Genome-inferred correspondence between phylogeny and metabolic traits in the wild Drosophila gut microbiome.</title>
        <authorList>
            <person name="Bueno E."/>
            <person name="Blow F."/>
            <person name="Douglas A.E."/>
        </authorList>
    </citation>
    <scope>NUCLEOTIDE SEQUENCE [LARGE SCALE GENOMIC DNA]</scope>
    <source>
        <strain evidence="2">JGM97</strain>
    </source>
</reference>
<dbReference type="Proteomes" id="UP000680634">
    <property type="component" value="Unassembled WGS sequence"/>
</dbReference>